<dbReference type="NCBIfam" id="NF000940">
    <property type="entry name" value="PRK00094.1-2"/>
    <property type="match status" value="1"/>
</dbReference>
<dbReference type="AlphaFoldDB" id="A0A381TLY5"/>
<dbReference type="EMBL" id="UINC01004822">
    <property type="protein sequence ID" value="SVA17092.1"/>
    <property type="molecule type" value="Genomic_DNA"/>
</dbReference>
<dbReference type="GO" id="GO:0005975">
    <property type="term" value="P:carbohydrate metabolic process"/>
    <property type="evidence" value="ECO:0007669"/>
    <property type="project" value="InterPro"/>
</dbReference>
<dbReference type="HAMAP" id="MF_00394">
    <property type="entry name" value="NAD_Glyc3P_dehydrog"/>
    <property type="match status" value="1"/>
</dbReference>
<dbReference type="GO" id="GO:0005829">
    <property type="term" value="C:cytosol"/>
    <property type="evidence" value="ECO:0007669"/>
    <property type="project" value="TreeGrafter"/>
</dbReference>
<feature type="domain" description="Glycerol-3-phosphate dehydrogenase NAD-dependent C-terminal" evidence="5">
    <location>
        <begin position="174"/>
        <end position="314"/>
    </location>
</feature>
<dbReference type="GO" id="GO:0047952">
    <property type="term" value="F:glycerol-3-phosphate dehydrogenase [NAD(P)+] activity"/>
    <property type="evidence" value="ECO:0007669"/>
    <property type="project" value="TreeGrafter"/>
</dbReference>
<dbReference type="SUPFAM" id="SSF51735">
    <property type="entry name" value="NAD(P)-binding Rossmann-fold domains"/>
    <property type="match status" value="1"/>
</dbReference>
<gene>
    <name evidence="6" type="ORF">METZ01_LOCUS69946</name>
</gene>
<dbReference type="Pfam" id="PF07479">
    <property type="entry name" value="NAD_Gly3P_dh_C"/>
    <property type="match status" value="1"/>
</dbReference>
<dbReference type="Gene3D" id="1.10.1040.10">
    <property type="entry name" value="N-(1-d-carboxylethyl)-l-norvaline Dehydrogenase, domain 2"/>
    <property type="match status" value="1"/>
</dbReference>
<evidence type="ECO:0000259" key="5">
    <source>
        <dbReference type="Pfam" id="PF07479"/>
    </source>
</evidence>
<dbReference type="InterPro" id="IPR006168">
    <property type="entry name" value="G3P_DH_NAD-dep"/>
</dbReference>
<dbReference type="InterPro" id="IPR006109">
    <property type="entry name" value="G3P_DH_NAD-dep_C"/>
</dbReference>
<feature type="domain" description="Glycerol-3-phosphate dehydrogenase NAD-dependent N-terminal" evidence="4">
    <location>
        <begin position="6"/>
        <end position="153"/>
    </location>
</feature>
<proteinExistence type="inferred from homology"/>
<accession>A0A381TLY5</accession>
<dbReference type="InterPro" id="IPR008927">
    <property type="entry name" value="6-PGluconate_DH-like_C_sf"/>
</dbReference>
<dbReference type="PIRSF" id="PIRSF000114">
    <property type="entry name" value="Glycerol-3-P_dh"/>
    <property type="match status" value="1"/>
</dbReference>
<dbReference type="Gene3D" id="3.40.50.720">
    <property type="entry name" value="NAD(P)-binding Rossmann-like Domain"/>
    <property type="match status" value="1"/>
</dbReference>
<evidence type="ECO:0000256" key="2">
    <source>
        <dbReference type="ARBA" id="ARBA00023002"/>
    </source>
</evidence>
<keyword evidence="2" id="KW-0560">Oxidoreductase</keyword>
<dbReference type="Pfam" id="PF01210">
    <property type="entry name" value="NAD_Gly3P_dh_N"/>
    <property type="match status" value="1"/>
</dbReference>
<dbReference type="FunFam" id="1.10.1040.10:FF:000001">
    <property type="entry name" value="Glycerol-3-phosphate dehydrogenase [NAD(P)+]"/>
    <property type="match status" value="1"/>
</dbReference>
<reference evidence="6" key="1">
    <citation type="submission" date="2018-05" db="EMBL/GenBank/DDBJ databases">
        <authorList>
            <person name="Lanie J.A."/>
            <person name="Ng W.-L."/>
            <person name="Kazmierczak K.M."/>
            <person name="Andrzejewski T.M."/>
            <person name="Davidsen T.M."/>
            <person name="Wayne K.J."/>
            <person name="Tettelin H."/>
            <person name="Glass J.I."/>
            <person name="Rusch D."/>
            <person name="Podicherti R."/>
            <person name="Tsui H.-C.T."/>
            <person name="Winkler M.E."/>
        </authorList>
    </citation>
    <scope>NUCLEOTIDE SEQUENCE</scope>
</reference>
<dbReference type="PANTHER" id="PTHR11728:SF1">
    <property type="entry name" value="GLYCEROL-3-PHOSPHATE DEHYDROGENASE [NAD(+)] 2, CHLOROPLASTIC"/>
    <property type="match status" value="1"/>
</dbReference>
<evidence type="ECO:0000313" key="6">
    <source>
        <dbReference type="EMBL" id="SVA17092.1"/>
    </source>
</evidence>
<dbReference type="GO" id="GO:0051287">
    <property type="term" value="F:NAD binding"/>
    <property type="evidence" value="ECO:0007669"/>
    <property type="project" value="InterPro"/>
</dbReference>
<dbReference type="InterPro" id="IPR013328">
    <property type="entry name" value="6PGD_dom2"/>
</dbReference>
<evidence type="ECO:0000259" key="4">
    <source>
        <dbReference type="Pfam" id="PF01210"/>
    </source>
</evidence>
<name>A0A381TLY5_9ZZZZ</name>
<evidence type="ECO:0000256" key="1">
    <source>
        <dbReference type="ARBA" id="ARBA00011009"/>
    </source>
</evidence>
<dbReference type="InterPro" id="IPR011128">
    <property type="entry name" value="G3P_DH_NAD-dep_N"/>
</dbReference>
<dbReference type="SUPFAM" id="SSF48179">
    <property type="entry name" value="6-phosphogluconate dehydrogenase C-terminal domain-like"/>
    <property type="match status" value="1"/>
</dbReference>
<dbReference type="InterPro" id="IPR036291">
    <property type="entry name" value="NAD(P)-bd_dom_sf"/>
</dbReference>
<dbReference type="PROSITE" id="PS00957">
    <property type="entry name" value="NAD_G3PDH"/>
    <property type="match status" value="1"/>
</dbReference>
<dbReference type="GO" id="GO:0046168">
    <property type="term" value="P:glycerol-3-phosphate catabolic process"/>
    <property type="evidence" value="ECO:0007669"/>
    <property type="project" value="InterPro"/>
</dbReference>
<dbReference type="PANTHER" id="PTHR11728">
    <property type="entry name" value="GLYCEROL-3-PHOSPHATE DEHYDROGENASE"/>
    <property type="match status" value="1"/>
</dbReference>
<organism evidence="6">
    <name type="scientific">marine metagenome</name>
    <dbReference type="NCBI Taxonomy" id="408172"/>
    <lineage>
        <taxon>unclassified sequences</taxon>
        <taxon>metagenomes</taxon>
        <taxon>ecological metagenomes</taxon>
    </lineage>
</organism>
<evidence type="ECO:0000256" key="3">
    <source>
        <dbReference type="ARBA" id="ARBA00023027"/>
    </source>
</evidence>
<dbReference type="NCBIfam" id="NF000942">
    <property type="entry name" value="PRK00094.1-4"/>
    <property type="match status" value="1"/>
</dbReference>
<protein>
    <recommendedName>
        <fullName evidence="7">Glycerol-3-phosphate dehydrogenase NAD-dependent N-terminal domain-containing protein</fullName>
    </recommendedName>
</protein>
<comment type="similarity">
    <text evidence="1">Belongs to the NAD-dependent glycerol-3-phosphate dehydrogenase family.</text>
</comment>
<evidence type="ECO:0008006" key="7">
    <source>
        <dbReference type="Google" id="ProtNLM"/>
    </source>
</evidence>
<sequence length="325" mass="34800">MKKSLVIVGAGAWGSALAIALSDKFEEIFLIANNKKFISKIGNKHPALTETFASNIKLSTDLSLIKNTKAILIAAPSYSFSGILFSIKPHLNNKHLIAWATKGFDPNNKCLLHETFQKILPNYHPCVISGPTFAVEIAKKKPSAIVVASKDHNTQEFWGDAIQTELLRAYKNNDIVGVEVGGSVKNVLAIAAGIANGLGFGANTQAALITRGLAEMTRLGVSLGAEKITFQGLSGMGDLVLTCSDDLSRNRRFGKELANNASVNEALKVVGATVEGLNALKIVISIANKLKIEMPICDQVMAVTEGKIKPADAVKELLLRKPVQE</sequence>
<keyword evidence="3" id="KW-0520">NAD</keyword>
<dbReference type="PRINTS" id="PR00077">
    <property type="entry name" value="GPDHDRGNASE"/>
</dbReference>